<protein>
    <submittedName>
        <fullName evidence="2">Uncharacterized protein</fullName>
    </submittedName>
</protein>
<dbReference type="EMBL" id="CP002525">
    <property type="protein sequence ID" value="ADX97873.1"/>
    <property type="molecule type" value="Genomic_DNA"/>
</dbReference>
<evidence type="ECO:0000256" key="1">
    <source>
        <dbReference type="SAM" id="SignalP"/>
    </source>
</evidence>
<organism evidence="2 3">
    <name type="scientific">Mycoplasma suis (strain Illinois)</name>
    <dbReference type="NCBI Taxonomy" id="768700"/>
    <lineage>
        <taxon>Bacteria</taxon>
        <taxon>Bacillati</taxon>
        <taxon>Mycoplasmatota</taxon>
        <taxon>Mollicutes</taxon>
        <taxon>Mycoplasmataceae</taxon>
        <taxon>Mycoplasma</taxon>
    </lineage>
</organism>
<feature type="signal peptide" evidence="1">
    <location>
        <begin position="1"/>
        <end position="21"/>
    </location>
</feature>
<dbReference type="RefSeq" id="WP_013608980.1">
    <property type="nucleotide sequence ID" value="NC_015155.1"/>
</dbReference>
<dbReference type="STRING" id="768700.MSU_0331"/>
<dbReference type="Proteomes" id="UP000007484">
    <property type="component" value="Chromosome"/>
</dbReference>
<accession>F0QQV3</accession>
<sequence>MFIKALAVLIAGAGVAVPVSSAIKDTISPNHYSALEEAESIVRLEWVGKDIHKEAGKLINGLGEVIRGDKDGQSRGDLIGVEIHTSGTFKEDMCEKLGFDSSNVKAGLACEQSSTN</sequence>
<name>F0QQV3_MYCSL</name>
<feature type="chain" id="PRO_5003254507" evidence="1">
    <location>
        <begin position="22"/>
        <end position="116"/>
    </location>
</feature>
<keyword evidence="1" id="KW-0732">Signal</keyword>
<reference evidence="2 3" key="1">
    <citation type="journal article" date="2011" name="J. Bacteriol.">
        <title>Complete genome sequences of two hemotropic Mycoplasmas, Mycoplasma haemofelis strain Ohio2 and Mycoplasma suis strain Illinois.</title>
        <authorList>
            <person name="Messick J.B."/>
            <person name="Santos A.P."/>
            <person name="Guimaraes A.M."/>
        </authorList>
    </citation>
    <scope>NUCLEOTIDE SEQUENCE [LARGE SCALE GENOMIC DNA]</scope>
    <source>
        <strain evidence="2 3">Illinois</strain>
    </source>
</reference>
<dbReference type="AlphaFoldDB" id="F0QQV3"/>
<proteinExistence type="predicted"/>
<evidence type="ECO:0000313" key="2">
    <source>
        <dbReference type="EMBL" id="ADX97873.1"/>
    </source>
</evidence>
<evidence type="ECO:0000313" key="3">
    <source>
        <dbReference type="Proteomes" id="UP000007484"/>
    </source>
</evidence>
<dbReference type="HOGENOM" id="CLU_151902_0_0_14"/>
<keyword evidence="3" id="KW-1185">Reference proteome</keyword>
<gene>
    <name evidence="2" type="ordered locus">MSU_0331</name>
</gene>
<dbReference type="KEGG" id="mss:MSU_0331"/>